<dbReference type="EMBL" id="PDCP01000138">
    <property type="protein sequence ID" value="PEG33172.1"/>
    <property type="molecule type" value="Genomic_DNA"/>
</dbReference>
<protein>
    <submittedName>
        <fullName evidence="2">Uncharacterized protein</fullName>
    </submittedName>
</protein>
<dbReference type="Pfam" id="PF13384">
    <property type="entry name" value="HTH_23"/>
    <property type="match status" value="1"/>
</dbReference>
<accession>A0A2A7MMY3</accession>
<dbReference type="RefSeq" id="WP_097945156.1">
    <property type="nucleotide sequence ID" value="NZ_BLKS01000003.1"/>
</dbReference>
<organism evidence="2 3">
    <name type="scientific">Mycolicibacterium agri</name>
    <name type="common">Mycobacterium agri</name>
    <dbReference type="NCBI Taxonomy" id="36811"/>
    <lineage>
        <taxon>Bacteria</taxon>
        <taxon>Bacillati</taxon>
        <taxon>Actinomycetota</taxon>
        <taxon>Actinomycetes</taxon>
        <taxon>Mycobacteriales</taxon>
        <taxon>Mycobacteriaceae</taxon>
        <taxon>Mycolicibacterium</taxon>
    </lineage>
</organism>
<evidence type="ECO:0000313" key="2">
    <source>
        <dbReference type="EMBL" id="PEG33172.1"/>
    </source>
</evidence>
<dbReference type="Proteomes" id="UP000220914">
    <property type="component" value="Unassembled WGS sequence"/>
</dbReference>
<evidence type="ECO:0000313" key="4">
    <source>
        <dbReference type="Proteomes" id="UP000465302"/>
    </source>
</evidence>
<evidence type="ECO:0000313" key="1">
    <source>
        <dbReference type="EMBL" id="GFG55191.1"/>
    </source>
</evidence>
<name>A0A2A7MMY3_MYCAG</name>
<evidence type="ECO:0000313" key="3">
    <source>
        <dbReference type="Proteomes" id="UP000220914"/>
    </source>
</evidence>
<reference evidence="2 3" key="1">
    <citation type="submission" date="2017-10" db="EMBL/GenBank/DDBJ databases">
        <title>The new phylogeny of genus Mycobacterium.</title>
        <authorList>
            <person name="Tortoli E."/>
            <person name="Trovato A."/>
            <person name="Cirillo D.M."/>
        </authorList>
    </citation>
    <scope>NUCLEOTIDE SEQUENCE [LARGE SCALE GENOMIC DNA]</scope>
    <source>
        <strain evidence="2 3">CCUG37673</strain>
    </source>
</reference>
<dbReference type="Proteomes" id="UP000465302">
    <property type="component" value="Unassembled WGS sequence"/>
</dbReference>
<dbReference type="AlphaFoldDB" id="A0A2A7MMY3"/>
<sequence>MDSYTADERKAHGKKLARARTALDDASRIAQNLARSAHSEGVPETQIAAELGVTRMTVRKWLGKQ</sequence>
<reference evidence="1 4" key="2">
    <citation type="journal article" date="2019" name="Emerg. Microbes Infect.">
        <title>Comprehensive subspecies identification of 175 nontuberculous mycobacteria species based on 7547 genomic profiles.</title>
        <authorList>
            <person name="Matsumoto Y."/>
            <person name="Kinjo T."/>
            <person name="Motooka D."/>
            <person name="Nabeya D."/>
            <person name="Jung N."/>
            <person name="Uechi K."/>
            <person name="Horii T."/>
            <person name="Iida T."/>
            <person name="Fujita J."/>
            <person name="Nakamura S."/>
        </authorList>
    </citation>
    <scope>NUCLEOTIDE SEQUENCE [LARGE SCALE GENOMIC DNA]</scope>
    <source>
        <strain evidence="1 4">JCM 6377</strain>
    </source>
</reference>
<comment type="caution">
    <text evidence="2">The sequence shown here is derived from an EMBL/GenBank/DDBJ whole genome shotgun (WGS) entry which is preliminary data.</text>
</comment>
<dbReference type="OrthoDB" id="4753565at2"/>
<dbReference type="EMBL" id="BLKS01000003">
    <property type="protein sequence ID" value="GFG55191.1"/>
    <property type="molecule type" value="Genomic_DNA"/>
</dbReference>
<reference evidence="1" key="3">
    <citation type="submission" date="2020-02" db="EMBL/GenBank/DDBJ databases">
        <authorList>
            <person name="Matsumoto Y."/>
            <person name="Motooka D."/>
            <person name="Nakamura S."/>
        </authorList>
    </citation>
    <scope>NUCLEOTIDE SEQUENCE</scope>
    <source>
        <strain evidence="1">JCM 6377</strain>
    </source>
</reference>
<gene>
    <name evidence="2" type="ORF">CQY20_32200</name>
    <name evidence="1" type="ORF">MAGR_66320</name>
</gene>
<proteinExistence type="predicted"/>
<keyword evidence="3" id="KW-1185">Reference proteome</keyword>